<name>A0ABT3IGP9_9BACT</name>
<dbReference type="Pfam" id="PF13302">
    <property type="entry name" value="Acetyltransf_3"/>
    <property type="match status" value="1"/>
</dbReference>
<dbReference type="PANTHER" id="PTHR43792">
    <property type="entry name" value="GNAT FAMILY, PUTATIVE (AFU_ORTHOLOGUE AFUA_3G00765)-RELATED-RELATED"/>
    <property type="match status" value="1"/>
</dbReference>
<reference evidence="2 3" key="1">
    <citation type="submission" date="2022-10" db="EMBL/GenBank/DDBJ databases">
        <title>Chitinophaga nivalis PC15 sp. nov., isolated from Pyeongchang county, South Korea.</title>
        <authorList>
            <person name="Trinh H.N."/>
        </authorList>
    </citation>
    <scope>NUCLEOTIDE SEQUENCE [LARGE SCALE GENOMIC DNA]</scope>
    <source>
        <strain evidence="2 3">PC14</strain>
    </source>
</reference>
<dbReference type="EMBL" id="JAPDNS010000001">
    <property type="protein sequence ID" value="MCW3483116.1"/>
    <property type="molecule type" value="Genomic_DNA"/>
</dbReference>
<evidence type="ECO:0000259" key="1">
    <source>
        <dbReference type="PROSITE" id="PS51186"/>
    </source>
</evidence>
<dbReference type="InterPro" id="IPR000182">
    <property type="entry name" value="GNAT_dom"/>
</dbReference>
<dbReference type="PROSITE" id="PS51186">
    <property type="entry name" value="GNAT"/>
    <property type="match status" value="1"/>
</dbReference>
<sequence>MPTAPTPFPLLSTDRLDLIEIKDTHAADLLRLFTNPEVTAFYNVVPLHTTADTLRIIGMFRERQREEAAIRWGIALKGQQEMIGTIGFNSYTKGRKGVIVYALEPAYWGKGFITEALTAVLAYGFHTLAVNRIEAEVMPGNVASEKVLEKSGFLHEGLLRQWLYWEGKWYNINMYALLQADFSTRHTA</sequence>
<gene>
    <name evidence="2" type="ORF">OL497_04390</name>
</gene>
<dbReference type="RefSeq" id="WP_264728121.1">
    <property type="nucleotide sequence ID" value="NZ_JAPDNR010000001.1"/>
</dbReference>
<protein>
    <submittedName>
        <fullName evidence="2">GNAT family N-acetyltransferase</fullName>
    </submittedName>
</protein>
<feature type="domain" description="N-acetyltransferase" evidence="1">
    <location>
        <begin position="28"/>
        <end position="175"/>
    </location>
</feature>
<proteinExistence type="predicted"/>
<evidence type="ECO:0000313" key="2">
    <source>
        <dbReference type="EMBL" id="MCW3483116.1"/>
    </source>
</evidence>
<dbReference type="InterPro" id="IPR051531">
    <property type="entry name" value="N-acetyltransferase"/>
</dbReference>
<evidence type="ECO:0000313" key="3">
    <source>
        <dbReference type="Proteomes" id="UP001207742"/>
    </source>
</evidence>
<comment type="caution">
    <text evidence="2">The sequence shown here is derived from an EMBL/GenBank/DDBJ whole genome shotgun (WGS) entry which is preliminary data.</text>
</comment>
<accession>A0ABT3IGP9</accession>
<dbReference type="Gene3D" id="3.40.630.30">
    <property type="match status" value="1"/>
</dbReference>
<dbReference type="PANTHER" id="PTHR43792:SF9">
    <property type="entry name" value="RIBOSOMAL-PROTEIN-ALANINE ACETYLTRANSFERASE"/>
    <property type="match status" value="1"/>
</dbReference>
<organism evidence="2 3">
    <name type="scientific">Chitinophaga nivalis</name>
    <dbReference type="NCBI Taxonomy" id="2991709"/>
    <lineage>
        <taxon>Bacteria</taxon>
        <taxon>Pseudomonadati</taxon>
        <taxon>Bacteroidota</taxon>
        <taxon>Chitinophagia</taxon>
        <taxon>Chitinophagales</taxon>
        <taxon>Chitinophagaceae</taxon>
        <taxon>Chitinophaga</taxon>
    </lineage>
</organism>
<dbReference type="SUPFAM" id="SSF55729">
    <property type="entry name" value="Acyl-CoA N-acyltransferases (Nat)"/>
    <property type="match status" value="1"/>
</dbReference>
<dbReference type="InterPro" id="IPR016181">
    <property type="entry name" value="Acyl_CoA_acyltransferase"/>
</dbReference>
<dbReference type="Proteomes" id="UP001207742">
    <property type="component" value="Unassembled WGS sequence"/>
</dbReference>
<keyword evidence="3" id="KW-1185">Reference proteome</keyword>